<protein>
    <recommendedName>
        <fullName evidence="7">C-type lectin domain-containing protein</fullName>
    </recommendedName>
</protein>
<organism evidence="8 9">
    <name type="scientific">Pocillopora meandrina</name>
    <dbReference type="NCBI Taxonomy" id="46732"/>
    <lineage>
        <taxon>Eukaryota</taxon>
        <taxon>Metazoa</taxon>
        <taxon>Cnidaria</taxon>
        <taxon>Anthozoa</taxon>
        <taxon>Hexacorallia</taxon>
        <taxon>Scleractinia</taxon>
        <taxon>Astrocoeniina</taxon>
        <taxon>Pocilloporidae</taxon>
        <taxon>Pocillopora</taxon>
    </lineage>
</organism>
<accession>A0AAU9WUL0</accession>
<evidence type="ECO:0000313" key="8">
    <source>
        <dbReference type="EMBL" id="CAH3126219.1"/>
    </source>
</evidence>
<feature type="region of interest" description="Disordered" evidence="5">
    <location>
        <begin position="202"/>
        <end position="232"/>
    </location>
</feature>
<dbReference type="Gene3D" id="3.10.100.10">
    <property type="entry name" value="Mannose-Binding Protein A, subunit A"/>
    <property type="match status" value="1"/>
</dbReference>
<dbReference type="CDD" id="cd00037">
    <property type="entry name" value="CLECT"/>
    <property type="match status" value="1"/>
</dbReference>
<feature type="compositionally biased region" description="Polar residues" evidence="5">
    <location>
        <begin position="213"/>
        <end position="232"/>
    </location>
</feature>
<evidence type="ECO:0000256" key="3">
    <source>
        <dbReference type="ARBA" id="ARBA00022989"/>
    </source>
</evidence>
<evidence type="ECO:0000256" key="4">
    <source>
        <dbReference type="ARBA" id="ARBA00023136"/>
    </source>
</evidence>
<dbReference type="PROSITE" id="PS50041">
    <property type="entry name" value="C_TYPE_LECTIN_2"/>
    <property type="match status" value="1"/>
</dbReference>
<feature type="transmembrane region" description="Helical" evidence="6">
    <location>
        <begin position="171"/>
        <end position="195"/>
    </location>
</feature>
<dbReference type="AlphaFoldDB" id="A0AAU9WUL0"/>
<dbReference type="GO" id="GO:0071944">
    <property type="term" value="C:cell periphery"/>
    <property type="evidence" value="ECO:0007669"/>
    <property type="project" value="UniProtKB-ARBA"/>
</dbReference>
<evidence type="ECO:0000313" key="9">
    <source>
        <dbReference type="Proteomes" id="UP001159428"/>
    </source>
</evidence>
<evidence type="ECO:0000256" key="2">
    <source>
        <dbReference type="ARBA" id="ARBA00022692"/>
    </source>
</evidence>
<dbReference type="EMBL" id="CALNXJ010000021">
    <property type="protein sequence ID" value="CAH3126219.1"/>
    <property type="molecule type" value="Genomic_DNA"/>
</dbReference>
<name>A0AAU9WUL0_9CNID</name>
<dbReference type="GO" id="GO:0016020">
    <property type="term" value="C:membrane"/>
    <property type="evidence" value="ECO:0007669"/>
    <property type="project" value="UniProtKB-SubCell"/>
</dbReference>
<sequence length="328" mass="36136">METEQEWEFIKNAIQNREGSEYGEWFIGLEMNITTKNWTWVSGKPLTINKWENSSPDPNDFYGLIHEEFPPGFTGSFSTVKGGVQRGWICEKESDSCQGDCFVHPVPQSTSPPGTKAFTTKVRTSTEQDITDVSGSLTVVSILTTAKSTNGAKSTYTPTTVDDKSSSSPTVMIVGASLGVVLFVAFIIIIIVILLRRKKRQGKDTESVLPKESSPNMSAPKNENDQLGESQYESVKQVEAAKLLGSPNSKNNTRLRPPPENCEYAVVNKANKKRKEGDLVYAQLAEFDHETDATKPPKPPSYEPTVYADVEVPDSLQPTYANLETTGV</sequence>
<comment type="subcellular location">
    <subcellularLocation>
        <location evidence="1">Membrane</location>
        <topology evidence="1">Single-pass membrane protein</topology>
    </subcellularLocation>
</comment>
<evidence type="ECO:0000256" key="1">
    <source>
        <dbReference type="ARBA" id="ARBA00004167"/>
    </source>
</evidence>
<feature type="region of interest" description="Disordered" evidence="5">
    <location>
        <begin position="241"/>
        <end position="260"/>
    </location>
</feature>
<reference evidence="8 9" key="1">
    <citation type="submission" date="2022-05" db="EMBL/GenBank/DDBJ databases">
        <authorList>
            <consortium name="Genoscope - CEA"/>
            <person name="William W."/>
        </authorList>
    </citation>
    <scope>NUCLEOTIDE SEQUENCE [LARGE SCALE GENOMIC DNA]</scope>
</reference>
<keyword evidence="3 6" id="KW-1133">Transmembrane helix</keyword>
<proteinExistence type="predicted"/>
<comment type="caution">
    <text evidence="8">The sequence shown here is derived from an EMBL/GenBank/DDBJ whole genome shotgun (WGS) entry which is preliminary data.</text>
</comment>
<feature type="domain" description="C-type lectin" evidence="7">
    <location>
        <begin position="1"/>
        <end position="91"/>
    </location>
</feature>
<dbReference type="InterPro" id="IPR016186">
    <property type="entry name" value="C-type_lectin-like/link_sf"/>
</dbReference>
<evidence type="ECO:0000259" key="7">
    <source>
        <dbReference type="PROSITE" id="PS50041"/>
    </source>
</evidence>
<dbReference type="Proteomes" id="UP001159428">
    <property type="component" value="Unassembled WGS sequence"/>
</dbReference>
<dbReference type="SUPFAM" id="SSF56436">
    <property type="entry name" value="C-type lectin-like"/>
    <property type="match status" value="1"/>
</dbReference>
<evidence type="ECO:0000256" key="5">
    <source>
        <dbReference type="SAM" id="MobiDB-lite"/>
    </source>
</evidence>
<dbReference type="InterPro" id="IPR051694">
    <property type="entry name" value="Immunoregulatory_rcpt-like"/>
</dbReference>
<keyword evidence="2 6" id="KW-0812">Transmembrane</keyword>
<keyword evidence="9" id="KW-1185">Reference proteome</keyword>
<keyword evidence="4 6" id="KW-0472">Membrane</keyword>
<dbReference type="PANTHER" id="PTHR15549:SF26">
    <property type="entry name" value="AXIAL BUDDING PATTERN PROTEIN 2-RELATED"/>
    <property type="match status" value="1"/>
</dbReference>
<dbReference type="PANTHER" id="PTHR15549">
    <property type="entry name" value="PAIRED IMMUNOGLOBULIN-LIKE TYPE 2 RECEPTOR"/>
    <property type="match status" value="1"/>
</dbReference>
<dbReference type="InterPro" id="IPR016187">
    <property type="entry name" value="CTDL_fold"/>
</dbReference>
<dbReference type="InterPro" id="IPR001304">
    <property type="entry name" value="C-type_lectin-like"/>
</dbReference>
<gene>
    <name evidence="8" type="ORF">PMEA_00011989</name>
</gene>
<evidence type="ECO:0000256" key="6">
    <source>
        <dbReference type="SAM" id="Phobius"/>
    </source>
</evidence>